<evidence type="ECO:0000259" key="7">
    <source>
        <dbReference type="PROSITE" id="PS50112"/>
    </source>
</evidence>
<dbReference type="PANTHER" id="PTHR32071:SF74">
    <property type="entry name" value="TRANSCRIPTIONAL ACTIVATOR ROCR"/>
    <property type="match status" value="1"/>
</dbReference>
<dbReference type="Pfam" id="PF02954">
    <property type="entry name" value="HTH_8"/>
    <property type="match status" value="1"/>
</dbReference>
<dbReference type="InterPro" id="IPR025943">
    <property type="entry name" value="Sigma_54_int_dom_ATP-bd_2"/>
</dbReference>
<dbReference type="CDD" id="cd00009">
    <property type="entry name" value="AAA"/>
    <property type="match status" value="1"/>
</dbReference>
<accession>A0AA44BEA3</accession>
<dbReference type="SUPFAM" id="SSF52540">
    <property type="entry name" value="P-loop containing nucleoside triphosphate hydrolases"/>
    <property type="match status" value="1"/>
</dbReference>
<dbReference type="PROSITE" id="PS00688">
    <property type="entry name" value="SIGMA54_INTERACT_3"/>
    <property type="match status" value="1"/>
</dbReference>
<dbReference type="EMBL" id="SUMG01000011">
    <property type="protein sequence ID" value="NBG88723.1"/>
    <property type="molecule type" value="Genomic_DNA"/>
</dbReference>
<evidence type="ECO:0000313" key="8">
    <source>
        <dbReference type="EMBL" id="NBG88723.1"/>
    </source>
</evidence>
<dbReference type="PROSITE" id="PS00675">
    <property type="entry name" value="SIGMA54_INTERACT_1"/>
    <property type="match status" value="1"/>
</dbReference>
<dbReference type="InterPro" id="IPR025662">
    <property type="entry name" value="Sigma_54_int_dom_ATP-bd_1"/>
</dbReference>
<dbReference type="InterPro" id="IPR000014">
    <property type="entry name" value="PAS"/>
</dbReference>
<dbReference type="GO" id="GO:0005524">
    <property type="term" value="F:ATP binding"/>
    <property type="evidence" value="ECO:0007669"/>
    <property type="project" value="UniProtKB-KW"/>
</dbReference>
<proteinExistence type="predicted"/>
<evidence type="ECO:0000256" key="3">
    <source>
        <dbReference type="ARBA" id="ARBA00023015"/>
    </source>
</evidence>
<comment type="caution">
    <text evidence="8">The sequence shown here is derived from an EMBL/GenBank/DDBJ whole genome shotgun (WGS) entry which is preliminary data.</text>
</comment>
<evidence type="ECO:0000313" key="9">
    <source>
        <dbReference type="Proteomes" id="UP000449710"/>
    </source>
</evidence>
<dbReference type="Gene3D" id="3.40.50.300">
    <property type="entry name" value="P-loop containing nucleotide triphosphate hydrolases"/>
    <property type="match status" value="1"/>
</dbReference>
<dbReference type="GO" id="GO:0043565">
    <property type="term" value="F:sequence-specific DNA binding"/>
    <property type="evidence" value="ECO:0007669"/>
    <property type="project" value="InterPro"/>
</dbReference>
<dbReference type="InterPro" id="IPR025944">
    <property type="entry name" value="Sigma_54_int_dom_CS"/>
</dbReference>
<dbReference type="NCBIfam" id="TIGR00229">
    <property type="entry name" value="sensory_box"/>
    <property type="match status" value="1"/>
</dbReference>
<dbReference type="Pfam" id="PF00158">
    <property type="entry name" value="Sigma54_activat"/>
    <property type="match status" value="1"/>
</dbReference>
<dbReference type="InterPro" id="IPR009057">
    <property type="entry name" value="Homeodomain-like_sf"/>
</dbReference>
<dbReference type="InterPro" id="IPR058031">
    <property type="entry name" value="AAA_lid_NorR"/>
</dbReference>
<dbReference type="InterPro" id="IPR003593">
    <property type="entry name" value="AAA+_ATPase"/>
</dbReference>
<dbReference type="PROSITE" id="PS50045">
    <property type="entry name" value="SIGMA54_INTERACT_4"/>
    <property type="match status" value="1"/>
</dbReference>
<sequence>MVSKSELNVILEKILYSIEEGVHVIDNHGKTLLYNDEMGTLEEMNSKDVIGSNLLTLFPSLNEESSTLLRVLKTEKPIINKSQTYLNHEGKQITTINSTFPLYYNNEKIGALEVAKNITKIKKLSDQIQQLQDQLIEPMNNKEKKRNKYNFDHLIGKSGGFFRAISIARKATKTSSSVLIYGETGTGKEIFAQSIHNESVRKNKPFIGQNCAALPENLLEGILFGTKKGSFTGAVDRPGIFEQANGGTILLDEIDSMDQNLQAKLLRVLQENYIRRIGGTKDISIDVRIIATTNQEPNFLLENNLIRKDLYYRLSVLNIVIPPLRKREYDLDLLSEYFIDKYNQKFNNEVWMLSDGVKDIFKNYHWPGNVRELENIIEGAMNLIHQEHVIKEEHLSSYLIDYYNSTQQKAAEVMSEEGQSTDYEAQAQEMDLNRAMESFEKQLIAKALRTNGQNISRAAKMLNIKRQTLQYKIKKYTLDG</sequence>
<dbReference type="Proteomes" id="UP000449710">
    <property type="component" value="Unassembled WGS sequence"/>
</dbReference>
<dbReference type="PROSITE" id="PS50112">
    <property type="entry name" value="PAS"/>
    <property type="match status" value="1"/>
</dbReference>
<protein>
    <submittedName>
        <fullName evidence="8">PAS domain S-box protein</fullName>
    </submittedName>
</protein>
<keyword evidence="5" id="KW-0804">Transcription</keyword>
<dbReference type="PANTHER" id="PTHR32071">
    <property type="entry name" value="TRANSCRIPTIONAL REGULATORY PROTEIN"/>
    <property type="match status" value="1"/>
</dbReference>
<dbReference type="SMART" id="SM00382">
    <property type="entry name" value="AAA"/>
    <property type="match status" value="1"/>
</dbReference>
<reference evidence="8 9" key="1">
    <citation type="submission" date="2019-04" db="EMBL/GenBank/DDBJ databases">
        <title>Isachenkonia alkalipeptolytica gen. nov. sp. nov. a new anaerobic, alkiliphilic organothrophic bacterium capable to reduce synthesized ferrihydrite isolated from a soda lake.</title>
        <authorList>
            <person name="Toshchakov S.V."/>
            <person name="Zavarzina D.G."/>
            <person name="Zhilina T.N."/>
            <person name="Kostrikina N.A."/>
            <person name="Kublanov I.V."/>
        </authorList>
    </citation>
    <scope>NUCLEOTIDE SEQUENCE [LARGE SCALE GENOMIC DNA]</scope>
    <source>
        <strain evidence="8 9">Z-1701</strain>
    </source>
</reference>
<keyword evidence="9" id="KW-1185">Reference proteome</keyword>
<dbReference type="AlphaFoldDB" id="A0AA44BEA3"/>
<dbReference type="Gene3D" id="1.10.8.60">
    <property type="match status" value="1"/>
</dbReference>
<dbReference type="SUPFAM" id="SSF46689">
    <property type="entry name" value="Homeodomain-like"/>
    <property type="match status" value="1"/>
</dbReference>
<organism evidence="8 9">
    <name type="scientific">Isachenkonia alkalipeptolytica</name>
    <dbReference type="NCBI Taxonomy" id="2565777"/>
    <lineage>
        <taxon>Bacteria</taxon>
        <taxon>Bacillati</taxon>
        <taxon>Bacillota</taxon>
        <taxon>Clostridia</taxon>
        <taxon>Eubacteriales</taxon>
        <taxon>Clostridiaceae</taxon>
        <taxon>Isachenkonia</taxon>
    </lineage>
</organism>
<evidence type="ECO:0000256" key="5">
    <source>
        <dbReference type="ARBA" id="ARBA00023163"/>
    </source>
</evidence>
<dbReference type="RefSeq" id="WP_160721640.1">
    <property type="nucleotide sequence ID" value="NZ_SUMG01000011.1"/>
</dbReference>
<evidence type="ECO:0000256" key="4">
    <source>
        <dbReference type="ARBA" id="ARBA00023125"/>
    </source>
</evidence>
<dbReference type="SUPFAM" id="SSF55785">
    <property type="entry name" value="PYP-like sensor domain (PAS domain)"/>
    <property type="match status" value="1"/>
</dbReference>
<keyword evidence="3" id="KW-0805">Transcription regulation</keyword>
<dbReference type="PROSITE" id="PS00676">
    <property type="entry name" value="SIGMA54_INTERACT_2"/>
    <property type="match status" value="1"/>
</dbReference>
<dbReference type="FunFam" id="3.40.50.300:FF:000006">
    <property type="entry name" value="DNA-binding transcriptional regulator NtrC"/>
    <property type="match status" value="1"/>
</dbReference>
<feature type="domain" description="PAS" evidence="7">
    <location>
        <begin position="3"/>
        <end position="55"/>
    </location>
</feature>
<name>A0AA44BEA3_9CLOT</name>
<dbReference type="Pfam" id="PF25601">
    <property type="entry name" value="AAA_lid_14"/>
    <property type="match status" value="1"/>
</dbReference>
<gene>
    <name evidence="8" type="ORF">ISALK_09440</name>
</gene>
<evidence type="ECO:0000256" key="1">
    <source>
        <dbReference type="ARBA" id="ARBA00022741"/>
    </source>
</evidence>
<dbReference type="Gene3D" id="3.30.450.20">
    <property type="entry name" value="PAS domain"/>
    <property type="match status" value="1"/>
</dbReference>
<evidence type="ECO:0000256" key="2">
    <source>
        <dbReference type="ARBA" id="ARBA00022840"/>
    </source>
</evidence>
<dbReference type="InterPro" id="IPR035965">
    <property type="entry name" value="PAS-like_dom_sf"/>
</dbReference>
<feature type="domain" description="Sigma-54 factor interaction" evidence="6">
    <location>
        <begin position="154"/>
        <end position="382"/>
    </location>
</feature>
<dbReference type="InterPro" id="IPR027417">
    <property type="entry name" value="P-loop_NTPase"/>
</dbReference>
<dbReference type="InterPro" id="IPR002078">
    <property type="entry name" value="Sigma_54_int"/>
</dbReference>
<keyword evidence="1" id="KW-0547">Nucleotide-binding</keyword>
<dbReference type="InterPro" id="IPR002197">
    <property type="entry name" value="HTH_Fis"/>
</dbReference>
<evidence type="ECO:0000259" key="6">
    <source>
        <dbReference type="PROSITE" id="PS50045"/>
    </source>
</evidence>
<dbReference type="GO" id="GO:0006355">
    <property type="term" value="P:regulation of DNA-templated transcription"/>
    <property type="evidence" value="ECO:0007669"/>
    <property type="project" value="InterPro"/>
</dbReference>
<keyword evidence="2" id="KW-0067">ATP-binding</keyword>
<keyword evidence="4" id="KW-0238">DNA-binding</keyword>
<dbReference type="Gene3D" id="1.10.10.60">
    <property type="entry name" value="Homeodomain-like"/>
    <property type="match status" value="1"/>
</dbReference>
<dbReference type="PRINTS" id="PR01590">
    <property type="entry name" value="HTHFIS"/>
</dbReference>